<dbReference type="Proteomes" id="UP000267096">
    <property type="component" value="Unassembled WGS sequence"/>
</dbReference>
<proteinExistence type="predicted"/>
<keyword evidence="3" id="KW-1185">Reference proteome</keyword>
<dbReference type="PANTHER" id="PTHR10504">
    <property type="entry name" value="BACTERICIDAL PERMEABILITY-INCREASING BPI PROTEIN-RELATED"/>
    <property type="match status" value="1"/>
</dbReference>
<dbReference type="AlphaFoldDB" id="A0A0M3K0N9"/>
<dbReference type="GO" id="GO:0005615">
    <property type="term" value="C:extracellular space"/>
    <property type="evidence" value="ECO:0007669"/>
    <property type="project" value="TreeGrafter"/>
</dbReference>
<dbReference type="Pfam" id="PF02886">
    <property type="entry name" value="LBP_BPI_CETP_C"/>
    <property type="match status" value="1"/>
</dbReference>
<organism evidence="4">
    <name type="scientific">Anisakis simplex</name>
    <name type="common">Herring worm</name>
    <dbReference type="NCBI Taxonomy" id="6269"/>
    <lineage>
        <taxon>Eukaryota</taxon>
        <taxon>Metazoa</taxon>
        <taxon>Ecdysozoa</taxon>
        <taxon>Nematoda</taxon>
        <taxon>Chromadorea</taxon>
        <taxon>Rhabditida</taxon>
        <taxon>Spirurina</taxon>
        <taxon>Ascaridomorpha</taxon>
        <taxon>Ascaridoidea</taxon>
        <taxon>Anisakidae</taxon>
        <taxon>Anisakis</taxon>
        <taxon>Anisakis simplex complex</taxon>
    </lineage>
</organism>
<dbReference type="GO" id="GO:0008289">
    <property type="term" value="F:lipid binding"/>
    <property type="evidence" value="ECO:0007669"/>
    <property type="project" value="InterPro"/>
</dbReference>
<gene>
    <name evidence="2" type="ORF">ASIM_LOCUS13810</name>
</gene>
<dbReference type="InterPro" id="IPR017943">
    <property type="entry name" value="Bactericidal_perm-incr_a/b_dom"/>
</dbReference>
<dbReference type="Gene3D" id="3.15.10.10">
    <property type="entry name" value="Bactericidal permeability-increasing protein, domain 1"/>
    <property type="match status" value="1"/>
</dbReference>
<dbReference type="Gene3D" id="3.15.20.10">
    <property type="entry name" value="Bactericidal permeability-increasing protein, domain 2"/>
    <property type="match status" value="1"/>
</dbReference>
<accession>A0A0M3K0N9</accession>
<dbReference type="SMART" id="SM00329">
    <property type="entry name" value="BPI2"/>
    <property type="match status" value="1"/>
</dbReference>
<dbReference type="EMBL" id="UYRR01031507">
    <property type="protein sequence ID" value="VDK50641.1"/>
    <property type="molecule type" value="Genomic_DNA"/>
</dbReference>
<feature type="domain" description="Lipid-binding serum glycoprotein C-terminal" evidence="1">
    <location>
        <begin position="268"/>
        <end position="482"/>
    </location>
</feature>
<dbReference type="WBParaSite" id="ASIM_0001438301-mRNA-1">
    <property type="protein sequence ID" value="ASIM_0001438301-mRNA-1"/>
    <property type="gene ID" value="ASIM_0001438301"/>
</dbReference>
<evidence type="ECO:0000259" key="1">
    <source>
        <dbReference type="SMART" id="SM00329"/>
    </source>
</evidence>
<protein>
    <submittedName>
        <fullName evidence="4">BPI2 domain-containing protein</fullName>
    </submittedName>
</protein>
<dbReference type="OrthoDB" id="10255543at2759"/>
<evidence type="ECO:0000313" key="3">
    <source>
        <dbReference type="Proteomes" id="UP000267096"/>
    </source>
</evidence>
<reference evidence="4" key="1">
    <citation type="submission" date="2017-02" db="UniProtKB">
        <authorList>
            <consortium name="WormBaseParasite"/>
        </authorList>
    </citation>
    <scope>IDENTIFICATION</scope>
</reference>
<evidence type="ECO:0000313" key="2">
    <source>
        <dbReference type="EMBL" id="VDK50641.1"/>
    </source>
</evidence>
<sequence>MARCEDTINEEGRRTCEKRFNGKLLLSNLQVLHYVPPVNTALNFMPPSYILLQLQGIDIALTGRFLGLVGLMSIQGAVTGDLRQLSISIQTEFKTAPDGLMQVRVVDCSTTVRYSEFYIDAEGPFSGLVKMFEVAFIDLKGTAYILTLLVSLEMNLMQVQINDAIRQQIPSVLCSSIQKFIEDASPALFKRLARADLSDQFKTPGPIGIPAVERLVHRFTKGLYIDNRNIADPTITYDFFETQQSGEIRYDDNPRRTPFFPSPMRTTNDSDRMLYFYGSEYLFNSLLFHAYEGNRLMLEIDESSLPPTYKPLLWTSCAKPTGGNFLATFCLGKLIPAIAEKFPNATSSFVLIPHELPVFQLIDGIGTIDLKTRVLTYINEGRRRRQILVSSTDVVADLRLLIDDHNFAADFKLHKLAVGLHRSAVDGISSEEISQMAPLAKTFLGPQLSKALRKGLPFPLQESLEFINPQLRVHDGFVELATDFRLGERKLRAEVKQAFQSKFYRHSLPPRSSNTHLDY</sequence>
<dbReference type="SUPFAM" id="SSF55394">
    <property type="entry name" value="Bactericidal permeability-increasing protein, BPI"/>
    <property type="match status" value="2"/>
</dbReference>
<evidence type="ECO:0000313" key="4">
    <source>
        <dbReference type="WBParaSite" id="ASIM_0001438301-mRNA-1"/>
    </source>
</evidence>
<dbReference type="InterPro" id="IPR001124">
    <property type="entry name" value="Lipid-bd_serum_glycop_C"/>
</dbReference>
<reference evidence="2 3" key="2">
    <citation type="submission" date="2018-11" db="EMBL/GenBank/DDBJ databases">
        <authorList>
            <consortium name="Pathogen Informatics"/>
        </authorList>
    </citation>
    <scope>NUCLEOTIDE SEQUENCE [LARGE SCALE GENOMIC DNA]</scope>
</reference>
<dbReference type="PANTHER" id="PTHR10504:SF131">
    <property type="entry name" value="BPI2 DOMAIN-CONTAINING PROTEIN"/>
    <property type="match status" value="1"/>
</dbReference>
<name>A0A0M3K0N9_ANISI</name>
<dbReference type="InterPro" id="IPR032942">
    <property type="entry name" value="BPI/LBP/Plunc"/>
</dbReference>